<dbReference type="InterPro" id="IPR050547">
    <property type="entry name" value="DEAD_box_RNA_helicases"/>
</dbReference>
<dbReference type="GO" id="GO:0016787">
    <property type="term" value="F:hydrolase activity"/>
    <property type="evidence" value="ECO:0007669"/>
    <property type="project" value="UniProtKB-KW"/>
</dbReference>
<evidence type="ECO:0000256" key="5">
    <source>
        <dbReference type="ARBA" id="ARBA00022840"/>
    </source>
</evidence>
<evidence type="ECO:0000259" key="6">
    <source>
        <dbReference type="PROSITE" id="PS51194"/>
    </source>
</evidence>
<feature type="domain" description="Helicase C-terminal" evidence="6">
    <location>
        <begin position="1"/>
        <end position="122"/>
    </location>
</feature>
<evidence type="ECO:0000313" key="7">
    <source>
        <dbReference type="EMBL" id="RKP25122.1"/>
    </source>
</evidence>
<organism evidence="7 8">
    <name type="scientific">Syncephalis pseudoplumigaleata</name>
    <dbReference type="NCBI Taxonomy" id="1712513"/>
    <lineage>
        <taxon>Eukaryota</taxon>
        <taxon>Fungi</taxon>
        <taxon>Fungi incertae sedis</taxon>
        <taxon>Zoopagomycota</taxon>
        <taxon>Zoopagomycotina</taxon>
        <taxon>Zoopagomycetes</taxon>
        <taxon>Zoopagales</taxon>
        <taxon>Piptocephalidaceae</taxon>
        <taxon>Syncephalis</taxon>
    </lineage>
</organism>
<name>A0A4P9YZT8_9FUNG</name>
<dbReference type="OrthoDB" id="10256233at2759"/>
<protein>
    <recommendedName>
        <fullName evidence="1">RNA helicase</fullName>
        <ecNumber evidence="1">3.6.4.13</ecNumber>
    </recommendedName>
</protein>
<dbReference type="SMART" id="SM00490">
    <property type="entry name" value="HELICc"/>
    <property type="match status" value="1"/>
</dbReference>
<dbReference type="SUPFAM" id="SSF52540">
    <property type="entry name" value="P-loop containing nucleoside triphosphate hydrolases"/>
    <property type="match status" value="1"/>
</dbReference>
<evidence type="ECO:0000256" key="4">
    <source>
        <dbReference type="ARBA" id="ARBA00022806"/>
    </source>
</evidence>
<accession>A0A4P9YZT8</accession>
<dbReference type="PANTHER" id="PTHR47963:SF8">
    <property type="entry name" value="ATP-DEPENDENT RNA HELICASE DEAD"/>
    <property type="match status" value="1"/>
</dbReference>
<dbReference type="EC" id="3.6.4.13" evidence="1"/>
<dbReference type="Pfam" id="PF00271">
    <property type="entry name" value="Helicase_C"/>
    <property type="match status" value="1"/>
</dbReference>
<dbReference type="GO" id="GO:0003724">
    <property type="term" value="F:RNA helicase activity"/>
    <property type="evidence" value="ECO:0007669"/>
    <property type="project" value="UniProtKB-EC"/>
</dbReference>
<dbReference type="EMBL" id="KZ989875">
    <property type="protein sequence ID" value="RKP25122.1"/>
    <property type="molecule type" value="Genomic_DNA"/>
</dbReference>
<evidence type="ECO:0000256" key="2">
    <source>
        <dbReference type="ARBA" id="ARBA00022741"/>
    </source>
</evidence>
<keyword evidence="2" id="KW-0547">Nucleotide-binding</keyword>
<keyword evidence="4" id="KW-0347">Helicase</keyword>
<keyword evidence="8" id="KW-1185">Reference proteome</keyword>
<dbReference type="GO" id="GO:0005524">
    <property type="term" value="F:ATP binding"/>
    <property type="evidence" value="ECO:0007669"/>
    <property type="project" value="UniProtKB-KW"/>
</dbReference>
<dbReference type="GO" id="GO:0003723">
    <property type="term" value="F:RNA binding"/>
    <property type="evidence" value="ECO:0007669"/>
    <property type="project" value="TreeGrafter"/>
</dbReference>
<dbReference type="InterPro" id="IPR001650">
    <property type="entry name" value="Helicase_C-like"/>
</dbReference>
<evidence type="ECO:0000256" key="3">
    <source>
        <dbReference type="ARBA" id="ARBA00022801"/>
    </source>
</evidence>
<gene>
    <name evidence="7" type="ORF">SYNPS1DRAFT_22871</name>
</gene>
<dbReference type="Gene3D" id="3.40.50.300">
    <property type="entry name" value="P-loop containing nucleotide triphosphate hydrolases"/>
    <property type="match status" value="1"/>
</dbReference>
<dbReference type="Proteomes" id="UP000278143">
    <property type="component" value="Unassembled WGS sequence"/>
</dbReference>
<reference evidence="8" key="1">
    <citation type="journal article" date="2018" name="Nat. Microbiol.">
        <title>Leveraging single-cell genomics to expand the fungal tree of life.</title>
        <authorList>
            <person name="Ahrendt S.R."/>
            <person name="Quandt C.A."/>
            <person name="Ciobanu D."/>
            <person name="Clum A."/>
            <person name="Salamov A."/>
            <person name="Andreopoulos B."/>
            <person name="Cheng J.F."/>
            <person name="Woyke T."/>
            <person name="Pelin A."/>
            <person name="Henrissat B."/>
            <person name="Reynolds N.K."/>
            <person name="Benny G.L."/>
            <person name="Smith M.E."/>
            <person name="James T.Y."/>
            <person name="Grigoriev I.V."/>
        </authorList>
    </citation>
    <scope>NUCLEOTIDE SEQUENCE [LARGE SCALE GENOMIC DNA]</scope>
    <source>
        <strain evidence="8">Benny S71-1</strain>
    </source>
</reference>
<keyword evidence="3 7" id="KW-0378">Hydrolase</keyword>
<sequence length="122" mass="13009">MLFIPSTASVAAVVRRLREFGAPAEPLTTSVLTDGTTSAHLRILVTTEAAARGLDLPDVSHVFILGVPTSSAAYLHMAGRTARMGRPGVAITLLPDEGNSIARMHTMAQLIPLHWTPFSHVE</sequence>
<dbReference type="InterPro" id="IPR027417">
    <property type="entry name" value="P-loop_NTPase"/>
</dbReference>
<evidence type="ECO:0000256" key="1">
    <source>
        <dbReference type="ARBA" id="ARBA00012552"/>
    </source>
</evidence>
<keyword evidence="5" id="KW-0067">ATP-binding</keyword>
<dbReference type="AlphaFoldDB" id="A0A4P9YZT8"/>
<proteinExistence type="predicted"/>
<dbReference type="PROSITE" id="PS51194">
    <property type="entry name" value="HELICASE_CTER"/>
    <property type="match status" value="1"/>
</dbReference>
<dbReference type="PANTHER" id="PTHR47963">
    <property type="entry name" value="DEAD-BOX ATP-DEPENDENT RNA HELICASE 47, MITOCHONDRIAL"/>
    <property type="match status" value="1"/>
</dbReference>
<evidence type="ECO:0000313" key="8">
    <source>
        <dbReference type="Proteomes" id="UP000278143"/>
    </source>
</evidence>